<reference evidence="2 3" key="1">
    <citation type="submission" date="2019-03" db="EMBL/GenBank/DDBJ databases">
        <title>Genomic Encyclopedia of Type Strains, Phase IV (KMG-IV): sequencing the most valuable type-strain genomes for metagenomic binning, comparative biology and taxonomic classification.</title>
        <authorList>
            <person name="Goeker M."/>
        </authorList>
    </citation>
    <scope>NUCLEOTIDE SEQUENCE [LARGE SCALE GENOMIC DNA]</scope>
    <source>
        <strain evidence="2 3">DSM 18063</strain>
    </source>
</reference>
<dbReference type="Proteomes" id="UP000294835">
    <property type="component" value="Unassembled WGS sequence"/>
</dbReference>
<comment type="caution">
    <text evidence="2">The sequence shown here is derived from an EMBL/GenBank/DDBJ whole genome shotgun (WGS) entry which is preliminary data.</text>
</comment>
<name>A0A4R2PWY2_9RHOB</name>
<sequence>MKGNTQKLSIRLLKHGLAPKDGLRDGVELDAWDKLEGALIALETMGGNPPKWSKFLELSDEQKKKLYNNTAYGLVFVQAAGRWFAVSFGMGHVKLDPAKFEQDFGLRVVLNSVDPNQLKSADVRTPDENTLSRRSQTSRGSDQTAFLIDVERDIVRGLAGTPKDKTFASRVAGTDALSMDRKMTVADLSTACAEAYSVYQKEDYKEHFAWIDQIKHVRENELIEKLNAEAVACIDGAVKGGDPEGLHLAFPVIYDPEKSNQLRYKGFRSSQIYPDLDLSGYLEALQERGKTDYGLDDFNGHTVHEVDDEGRDCGGKWKISECLVCEVEIDGRTYVLSGGRWYEVESDLAKQVQEFFDKLDRYDLPEAKAEENEQKYNARLKIEEPDLLCLDAQLVKPTGSATTIEICDFLSKDNRLIHVKDKTSSSRLSHLFNQGTVSGRVLILDGPCRDKTREKVGVIQAETGQTGFETIICADGEDFRPQDFTVVYAVIGTGDSPKLPFFSMITLRQAARELKALGYSYEFAWIKKPAAVGVKKKKATKSDEVSEVIEETLDA</sequence>
<accession>A0A4R2PWY2</accession>
<dbReference type="OrthoDB" id="6401683at2"/>
<dbReference type="RefSeq" id="WP_132465613.1">
    <property type="nucleotide sequence ID" value="NZ_SLXP01000017.1"/>
</dbReference>
<dbReference type="AlphaFoldDB" id="A0A4R2PWY2"/>
<evidence type="ECO:0000256" key="1">
    <source>
        <dbReference type="SAM" id="MobiDB-lite"/>
    </source>
</evidence>
<gene>
    <name evidence="2" type="ORF">EV662_1179</name>
</gene>
<feature type="region of interest" description="Disordered" evidence="1">
    <location>
        <begin position="119"/>
        <end position="140"/>
    </location>
</feature>
<dbReference type="InterPro" id="IPR026487">
    <property type="entry name" value="CHP04141"/>
</dbReference>
<keyword evidence="3" id="KW-1185">Reference proteome</keyword>
<protein>
    <submittedName>
        <fullName evidence="2">Uncharacterized protein (TIGR04141 family)</fullName>
    </submittedName>
</protein>
<dbReference type="EMBL" id="SLXP01000017">
    <property type="protein sequence ID" value="TCP38775.1"/>
    <property type="molecule type" value="Genomic_DNA"/>
</dbReference>
<feature type="compositionally biased region" description="Basic and acidic residues" evidence="1">
    <location>
        <begin position="121"/>
        <end position="131"/>
    </location>
</feature>
<proteinExistence type="predicted"/>
<evidence type="ECO:0000313" key="3">
    <source>
        <dbReference type="Proteomes" id="UP000294835"/>
    </source>
</evidence>
<organism evidence="2 3">
    <name type="scientific">Rhodovulum marinum</name>
    <dbReference type="NCBI Taxonomy" id="320662"/>
    <lineage>
        <taxon>Bacteria</taxon>
        <taxon>Pseudomonadati</taxon>
        <taxon>Pseudomonadota</taxon>
        <taxon>Alphaproteobacteria</taxon>
        <taxon>Rhodobacterales</taxon>
        <taxon>Paracoccaceae</taxon>
        <taxon>Rhodovulum</taxon>
    </lineage>
</organism>
<evidence type="ECO:0000313" key="2">
    <source>
        <dbReference type="EMBL" id="TCP38775.1"/>
    </source>
</evidence>
<dbReference type="Pfam" id="PF19614">
    <property type="entry name" value="DUF6119"/>
    <property type="match status" value="1"/>
</dbReference>
<dbReference type="NCBIfam" id="TIGR04141">
    <property type="entry name" value="TIGR04141 family sporadically distributed protein"/>
    <property type="match status" value="1"/>
</dbReference>